<dbReference type="Pfam" id="PF00913">
    <property type="entry name" value="Trypan_glycop"/>
    <property type="match status" value="1"/>
</dbReference>
<keyword evidence="5" id="KW-0325">Glycoprotein</keyword>
<evidence type="ECO:0000256" key="3">
    <source>
        <dbReference type="ARBA" id="ARBA00022622"/>
    </source>
</evidence>
<evidence type="ECO:0000256" key="2">
    <source>
        <dbReference type="ARBA" id="ARBA00022475"/>
    </source>
</evidence>
<feature type="domain" description="Trypanosome variant surface glycoprotein A-type N-terminal" evidence="9">
    <location>
        <begin position="10"/>
        <end position="368"/>
    </location>
</feature>
<dbReference type="Gene3D" id="3.90.150.10">
    <property type="entry name" value="Variant Surface Glycoprotein, subunit A domain 1"/>
    <property type="match status" value="1"/>
</dbReference>
<dbReference type="EMBL" id="KC612497">
    <property type="protein sequence ID" value="AGH59928.1"/>
    <property type="molecule type" value="Genomic_DNA"/>
</dbReference>
<evidence type="ECO:0000256" key="6">
    <source>
        <dbReference type="ARBA" id="ARBA00023288"/>
    </source>
</evidence>
<dbReference type="AlphaFoldDB" id="M4SUB3"/>
<dbReference type="Gene3D" id="3.30.1680.30">
    <property type="match status" value="1"/>
</dbReference>
<keyword evidence="4" id="KW-0472">Membrane</keyword>
<dbReference type="SUPFAM" id="SSF58087">
    <property type="entry name" value="Variant surface glycoprotein (N-terminal domain)"/>
    <property type="match status" value="1"/>
</dbReference>
<accession>M4SUB3</accession>
<sequence length="481" mass="51472">MPVRQWAQIIFIHVLTIRHSEAAEGDGLSLDAVKKLCSVTVRSKTTAKDIVAQLQARAGKTSELISLQAKLQLASCTGGSELKDQLAVLSVYVKAKIQEQVSKTEKLAVSGAKAATLAAYTAGHVDDALTVFETAAGESNKHCLTSDGGGAKLASLDTAMTTCGTRLTTEGGSAELSPPYDYSTDKYVTTAEQQPSSGSKDCVLTKHTGGYVASTTTTADNIKWAAGLLDISSAGPRITSAKKVGTTTDDRSLPILTAASTAYKAYHAQATTSIPLPTEDNYDSWKTDPKLNEAIKMFVLAKAKKPEDTDVSSQIKPEKQRLFGDGKKNIKTKVWDKLNGFPAAKEVSGKVLTKKISDLSGLDEIEKAAMVCVLEQKKFSTESEISCPSQGTTSSAEEVCNAIEDKATCDNNKQCTYHETVTEGSKKCKFNASKAKEKGVPVTQAQPEDKRKRRNAQANQKKNAKMVANGREQSAKISVFL</sequence>
<evidence type="ECO:0000256" key="5">
    <source>
        <dbReference type="ARBA" id="ARBA00023180"/>
    </source>
</evidence>
<dbReference type="Gene3D" id="1.10.470.10">
    <property type="entry name" value="Variant Surface Glycoprotein, subunit A, domain 2"/>
    <property type="match status" value="1"/>
</dbReference>
<keyword evidence="2" id="KW-1003">Cell membrane</keyword>
<dbReference type="GO" id="GO:0005886">
    <property type="term" value="C:plasma membrane"/>
    <property type="evidence" value="ECO:0007669"/>
    <property type="project" value="UniProtKB-SubCell"/>
</dbReference>
<evidence type="ECO:0000256" key="7">
    <source>
        <dbReference type="SAM" id="MobiDB-lite"/>
    </source>
</evidence>
<reference evidence="10" key="2">
    <citation type="journal article" date="2014" name="Mol. Biochem. Parasitol.">
        <title>Capturing the variant surface glycoprotein repertoire (the VSGnome) of Trypanosoma brucei Lister 427.</title>
        <authorList>
            <person name="Cross G.A."/>
            <person name="Kim H.S."/>
            <person name="Wickstead B."/>
        </authorList>
    </citation>
    <scope>NUCLEOTIDE SEQUENCE</scope>
    <source>
        <strain evidence="10">Lister 427</strain>
    </source>
</reference>
<keyword evidence="8" id="KW-0732">Signal</keyword>
<dbReference type="GO" id="GO:0098552">
    <property type="term" value="C:side of membrane"/>
    <property type="evidence" value="ECO:0007669"/>
    <property type="project" value="UniProtKB-KW"/>
</dbReference>
<dbReference type="VEuPathDB" id="TriTrypDB:Tb1125.Tb11.v5.0976"/>
<feature type="region of interest" description="Disordered" evidence="7">
    <location>
        <begin position="437"/>
        <end position="481"/>
    </location>
</feature>
<proteinExistence type="predicted"/>
<evidence type="ECO:0000313" key="10">
    <source>
        <dbReference type="EMBL" id="AGH59928.1"/>
    </source>
</evidence>
<evidence type="ECO:0000256" key="4">
    <source>
        <dbReference type="ARBA" id="ARBA00023136"/>
    </source>
</evidence>
<name>M4SUB3_9TRYP</name>
<keyword evidence="3" id="KW-0336">GPI-anchor</keyword>
<feature type="chain" id="PRO_5004057730" evidence="8">
    <location>
        <begin position="23"/>
        <end position="481"/>
    </location>
</feature>
<evidence type="ECO:0000259" key="9">
    <source>
        <dbReference type="Pfam" id="PF00913"/>
    </source>
</evidence>
<comment type="subcellular location">
    <subcellularLocation>
        <location evidence="1">Cell membrane</location>
        <topology evidence="1">Lipid-anchor</topology>
        <topology evidence="1">GPI-anchor</topology>
    </subcellularLocation>
</comment>
<keyword evidence="6" id="KW-0449">Lipoprotein</keyword>
<evidence type="ECO:0000256" key="8">
    <source>
        <dbReference type="SAM" id="SignalP"/>
    </source>
</evidence>
<dbReference type="GO" id="GO:0042783">
    <property type="term" value="P:symbiont-mediated evasion of host immune response"/>
    <property type="evidence" value="ECO:0007669"/>
    <property type="project" value="InterPro"/>
</dbReference>
<dbReference type="VEuPathDB" id="TriTrypDB:Tb11.v5.0976"/>
<feature type="compositionally biased region" description="Polar residues" evidence="7">
    <location>
        <begin position="471"/>
        <end position="481"/>
    </location>
</feature>
<organism evidence="10">
    <name type="scientific">Trypanosoma brucei</name>
    <dbReference type="NCBI Taxonomy" id="5691"/>
    <lineage>
        <taxon>Eukaryota</taxon>
        <taxon>Discoba</taxon>
        <taxon>Euglenozoa</taxon>
        <taxon>Kinetoplastea</taxon>
        <taxon>Metakinetoplastina</taxon>
        <taxon>Trypanosomatida</taxon>
        <taxon>Trypanosomatidae</taxon>
        <taxon>Trypanosoma</taxon>
    </lineage>
</organism>
<dbReference type="InterPro" id="IPR001812">
    <property type="entry name" value="Trypano_VSG_A_N_dom"/>
</dbReference>
<reference evidence="10" key="1">
    <citation type="submission" date="2013-02" db="EMBL/GenBank/DDBJ databases">
        <authorList>
            <person name="Cross G.A.M."/>
            <person name="Kim H.-S."/>
            <person name="Wickstead B."/>
        </authorList>
    </citation>
    <scope>NUCLEOTIDE SEQUENCE</scope>
    <source>
        <strain evidence="10">Lister 427</strain>
    </source>
</reference>
<dbReference type="VEuPathDB" id="TriTrypDB:Tb427_000440000"/>
<protein>
    <submittedName>
        <fullName evidence="10">Variant surface glycoprotein 759</fullName>
    </submittedName>
</protein>
<evidence type="ECO:0000256" key="1">
    <source>
        <dbReference type="ARBA" id="ARBA00004609"/>
    </source>
</evidence>
<feature type="signal peptide" evidence="8">
    <location>
        <begin position="1"/>
        <end position="22"/>
    </location>
</feature>